<organism evidence="5">
    <name type="scientific">Xenorhabdus bovienii str. feltiae Moldova</name>
    <dbReference type="NCBI Taxonomy" id="1398200"/>
    <lineage>
        <taxon>Bacteria</taxon>
        <taxon>Pseudomonadati</taxon>
        <taxon>Pseudomonadota</taxon>
        <taxon>Gammaproteobacteria</taxon>
        <taxon>Enterobacterales</taxon>
        <taxon>Morganellaceae</taxon>
        <taxon>Xenorhabdus</taxon>
    </lineage>
</organism>
<dbReference type="GO" id="GO:0060567">
    <property type="term" value="P:negative regulation of termination of DNA-templated transcription"/>
    <property type="evidence" value="ECO:0007669"/>
    <property type="project" value="InterPro"/>
</dbReference>
<dbReference type="AlphaFoldDB" id="A0A077NF42"/>
<evidence type="ECO:0000256" key="2">
    <source>
        <dbReference type="ARBA" id="ARBA00023015"/>
    </source>
</evidence>
<keyword evidence="3" id="KW-0238">DNA-binding</keyword>
<reference evidence="5" key="1">
    <citation type="submission" date="2013-07" db="EMBL/GenBank/DDBJ databases">
        <title>Sub-species coevolution in mutualistic symbiosis.</title>
        <authorList>
            <person name="Murfin K."/>
            <person name="Klassen J."/>
            <person name="Lee M."/>
            <person name="Forst S."/>
            <person name="Stock P."/>
            <person name="Goodrich-Blair H."/>
        </authorList>
    </citation>
    <scope>NUCLEOTIDE SEQUENCE [LARGE SCALE GENOMIC DNA]</scope>
    <source>
        <strain evidence="5">Feltiae Moldova</strain>
    </source>
</reference>
<gene>
    <name evidence="5" type="ORF">XBFM1_1780004</name>
</gene>
<dbReference type="Proteomes" id="UP000028487">
    <property type="component" value="Unassembled WGS sequence"/>
</dbReference>
<keyword evidence="2" id="KW-0805">Transcription regulation</keyword>
<comment type="similarity">
    <text evidence="1">Belongs to the phage antitermination Q type 1 family.</text>
</comment>
<dbReference type="SUPFAM" id="SSF88659">
    <property type="entry name" value="Sigma3 and sigma4 domains of RNA polymerase sigma factors"/>
    <property type="match status" value="1"/>
</dbReference>
<evidence type="ECO:0000313" key="5">
    <source>
        <dbReference type="EMBL" id="CDH00757.1"/>
    </source>
</evidence>
<evidence type="ECO:0000256" key="4">
    <source>
        <dbReference type="ARBA" id="ARBA00023163"/>
    </source>
</evidence>
<dbReference type="Pfam" id="PF06530">
    <property type="entry name" value="Phage_antitermQ"/>
    <property type="match status" value="1"/>
</dbReference>
<dbReference type="InterPro" id="IPR010534">
    <property type="entry name" value="Phage_933W_GpQ"/>
</dbReference>
<dbReference type="EMBL" id="CBSV010000088">
    <property type="protein sequence ID" value="CDH00757.1"/>
    <property type="molecule type" value="Genomic_DNA"/>
</dbReference>
<protein>
    <submittedName>
        <fullName evidence="5">Putative antitermination protein Q</fullName>
    </submittedName>
</protein>
<dbReference type="GO" id="GO:0003677">
    <property type="term" value="F:DNA binding"/>
    <property type="evidence" value="ECO:0007669"/>
    <property type="project" value="UniProtKB-KW"/>
</dbReference>
<evidence type="ECO:0000256" key="3">
    <source>
        <dbReference type="ARBA" id="ARBA00023125"/>
    </source>
</evidence>
<sequence>MRDIQMVLECWGGWAASGHSSINYSSIAAGFKGLLPSTSKSRLSCCDNDGIAVDSAVGRLIKSGRTDEFELIELHYIHDISKSEIARKKKCSEGKIRQNLMVAETFIEACLIMAEVTLEMDAWTHKETPAEKVA</sequence>
<keyword evidence="4" id="KW-0804">Transcription</keyword>
<evidence type="ECO:0000256" key="1">
    <source>
        <dbReference type="ARBA" id="ARBA00010234"/>
    </source>
</evidence>
<name>A0A077NF42_XENBV</name>
<comment type="caution">
    <text evidence="5">The sequence shown here is derived from an EMBL/GenBank/DDBJ whole genome shotgun (WGS) entry which is preliminary data.</text>
</comment>
<dbReference type="InterPro" id="IPR013324">
    <property type="entry name" value="RNA_pol_sigma_r3/r4-like"/>
</dbReference>
<accession>A0A077NF42</accession>
<proteinExistence type="inferred from homology"/>
<dbReference type="HOGENOM" id="CLU_129825_0_0_6"/>
<dbReference type="RefSeq" id="WP_038223593.1">
    <property type="nucleotide sequence ID" value="NZ_CAWLWD010000155.1"/>
</dbReference>